<dbReference type="GO" id="GO:0004658">
    <property type="term" value="F:propionyl-CoA carboxylase activity"/>
    <property type="evidence" value="ECO:0007669"/>
    <property type="project" value="TreeGrafter"/>
</dbReference>
<dbReference type="OrthoDB" id="439921at2759"/>
<dbReference type="STRING" id="97359.A0A550BY94"/>
<dbReference type="EMBL" id="VDMD01000047">
    <property type="protein sequence ID" value="TRM57446.1"/>
    <property type="molecule type" value="Genomic_DNA"/>
</dbReference>
<dbReference type="Proteomes" id="UP000320762">
    <property type="component" value="Unassembled WGS sequence"/>
</dbReference>
<feature type="domain" description="CoA carboxyltransferase C-terminal" evidence="1">
    <location>
        <begin position="264"/>
        <end position="467"/>
    </location>
</feature>
<dbReference type="PANTHER" id="PTHR43842">
    <property type="entry name" value="PROPIONYL-COA CARBOXYLASE BETA CHAIN"/>
    <property type="match status" value="1"/>
</dbReference>
<name>A0A550BY94_9AGAR</name>
<comment type="caution">
    <text evidence="2">The sequence shown here is derived from an EMBL/GenBank/DDBJ whole genome shotgun (WGS) entry which is preliminary data.</text>
</comment>
<dbReference type="InterPro" id="IPR034733">
    <property type="entry name" value="AcCoA_carboxyl_beta"/>
</dbReference>
<keyword evidence="3" id="KW-1185">Reference proteome</keyword>
<protein>
    <submittedName>
        <fullName evidence="2">ClpP/crotonase-like domain-containing protein</fullName>
    </submittedName>
</protein>
<gene>
    <name evidence="2" type="ORF">BD626DRAFT_634837</name>
</gene>
<dbReference type="InterPro" id="IPR011763">
    <property type="entry name" value="COA_CT_C"/>
</dbReference>
<reference evidence="2 3" key="1">
    <citation type="journal article" date="2019" name="New Phytol.">
        <title>Comparative genomics reveals unique wood-decay strategies and fruiting body development in the Schizophyllaceae.</title>
        <authorList>
            <person name="Almasi E."/>
            <person name="Sahu N."/>
            <person name="Krizsan K."/>
            <person name="Balint B."/>
            <person name="Kovacs G.M."/>
            <person name="Kiss B."/>
            <person name="Cseklye J."/>
            <person name="Drula E."/>
            <person name="Henrissat B."/>
            <person name="Nagy I."/>
            <person name="Chovatia M."/>
            <person name="Adam C."/>
            <person name="LaButti K."/>
            <person name="Lipzen A."/>
            <person name="Riley R."/>
            <person name="Grigoriev I.V."/>
            <person name="Nagy L.G."/>
        </authorList>
    </citation>
    <scope>NUCLEOTIDE SEQUENCE [LARGE SCALE GENOMIC DNA]</scope>
    <source>
        <strain evidence="2 3">NL-1724</strain>
    </source>
</reference>
<dbReference type="AlphaFoldDB" id="A0A550BY94"/>
<evidence type="ECO:0000313" key="2">
    <source>
        <dbReference type="EMBL" id="TRM57446.1"/>
    </source>
</evidence>
<evidence type="ECO:0000259" key="1">
    <source>
        <dbReference type="PROSITE" id="PS50989"/>
    </source>
</evidence>
<sequence length="467" mass="49998">MTDATFKRRSQDGWVDALAEMRERQAYMRASALNVPGHSHHQHRGSEPTVHRYLRALLDPGSFAEASSIAGKPLYDTESATIMGFTPPNSITGWGAVQGRRVFLTADDSSLVGGPADGSMMQKLAYGEFLARQLRVPLIRLLDNVGDGIFGPQHGPAELPTLPFAGLGQSVDPNVIVPVCSAILGPAAGLGAVKAFTGHFTVMVANPAQSWQVHAASGTVDNIARSEADAFAQIRTFLSFLPSIIFTLPPVGPCVDPPSRRIPELQRPRAAASDVRRLISMIVDRTSPAEAPFFELGAAYGSGTVTAFARLAGRPVGILANDARMGAIDANGAQKTSRFLKLCEHFGIPVLRLVDQPALPDAERAAFFRHEAYATAALHNTIVPMFAVVIRRAPGSSEPVATTTPRVYWPSEDWGGARPSADAMIDPQNTRMKICEWAAHAYTSALPKLLAARQAQFDPAGGRPAKL</sequence>
<dbReference type="PANTHER" id="PTHR43842:SF2">
    <property type="entry name" value="PROPIONYL-COA CARBOXYLASE BETA CHAIN, MITOCHONDRIAL"/>
    <property type="match status" value="1"/>
</dbReference>
<dbReference type="InterPro" id="IPR029045">
    <property type="entry name" value="ClpP/crotonase-like_dom_sf"/>
</dbReference>
<dbReference type="PROSITE" id="PS50989">
    <property type="entry name" value="COA_CT_CTER"/>
    <property type="match status" value="1"/>
</dbReference>
<dbReference type="InterPro" id="IPR051047">
    <property type="entry name" value="AccD/PCCB"/>
</dbReference>
<proteinExistence type="predicted"/>
<dbReference type="Gene3D" id="3.90.226.10">
    <property type="entry name" value="2-enoyl-CoA Hydratase, Chain A, domain 1"/>
    <property type="match status" value="2"/>
</dbReference>
<dbReference type="Pfam" id="PF01039">
    <property type="entry name" value="Carboxyl_trans"/>
    <property type="match status" value="2"/>
</dbReference>
<organism evidence="2 3">
    <name type="scientific">Schizophyllum amplum</name>
    <dbReference type="NCBI Taxonomy" id="97359"/>
    <lineage>
        <taxon>Eukaryota</taxon>
        <taxon>Fungi</taxon>
        <taxon>Dikarya</taxon>
        <taxon>Basidiomycota</taxon>
        <taxon>Agaricomycotina</taxon>
        <taxon>Agaricomycetes</taxon>
        <taxon>Agaricomycetidae</taxon>
        <taxon>Agaricales</taxon>
        <taxon>Schizophyllaceae</taxon>
        <taxon>Schizophyllum</taxon>
    </lineage>
</organism>
<accession>A0A550BY94</accession>
<evidence type="ECO:0000313" key="3">
    <source>
        <dbReference type="Proteomes" id="UP000320762"/>
    </source>
</evidence>
<dbReference type="SUPFAM" id="SSF52096">
    <property type="entry name" value="ClpP/crotonase"/>
    <property type="match status" value="2"/>
</dbReference>